<reference evidence="8 9" key="2">
    <citation type="submission" date="2019-05" db="EMBL/GenBank/DDBJ databases">
        <title>Genome evolution of the obligate endosymbiont Buchnera aphidicola.</title>
        <authorList>
            <person name="Moran N.A."/>
        </authorList>
    </citation>
    <scope>NUCLEOTIDE SEQUENCE [LARGE SCALE GENOMIC DNA]</scope>
    <source>
        <strain evidence="8 9">Lps</strain>
    </source>
</reference>
<dbReference type="InterPro" id="IPR025965">
    <property type="entry name" value="FlgD/Vpr_Ig-like"/>
</dbReference>
<dbReference type="OrthoDB" id="9785233at2"/>
<dbReference type="Gene3D" id="2.60.40.4070">
    <property type="match status" value="1"/>
</dbReference>
<gene>
    <name evidence="8" type="ORF">D9V70_01740</name>
</gene>
<dbReference type="EMBL" id="CP034870">
    <property type="protein sequence ID" value="QCI22201.1"/>
    <property type="molecule type" value="Genomic_DNA"/>
</dbReference>
<accession>A0A4D6Y7M6</accession>
<evidence type="ECO:0000256" key="4">
    <source>
        <dbReference type="ARBA" id="ARBA00024746"/>
    </source>
</evidence>
<dbReference type="Proteomes" id="UP000298564">
    <property type="component" value="Chromosome"/>
</dbReference>
<evidence type="ECO:0000256" key="2">
    <source>
        <dbReference type="ARBA" id="ARBA00016013"/>
    </source>
</evidence>
<evidence type="ECO:0000313" key="9">
    <source>
        <dbReference type="Proteomes" id="UP000298564"/>
    </source>
</evidence>
<feature type="domain" description="FlgD Tudor-like" evidence="7">
    <location>
        <begin position="90"/>
        <end position="224"/>
    </location>
</feature>
<dbReference type="Pfam" id="PF03963">
    <property type="entry name" value="FlgD"/>
    <property type="match status" value="1"/>
</dbReference>
<protein>
    <recommendedName>
        <fullName evidence="2 5">Basal-body rod modification protein FlgD</fullName>
    </recommendedName>
</protein>
<dbReference type="AlphaFoldDB" id="A0A4D6Y7M6"/>
<reference evidence="8 9" key="1">
    <citation type="submission" date="2018-12" db="EMBL/GenBank/DDBJ databases">
        <authorList>
            <person name="Chong R.A."/>
        </authorList>
    </citation>
    <scope>NUCLEOTIDE SEQUENCE [LARGE SCALE GENOMIC DNA]</scope>
    <source>
        <strain evidence="8 9">Lps</strain>
    </source>
</reference>
<dbReference type="GO" id="GO:0044781">
    <property type="term" value="P:bacterial-type flagellum organization"/>
    <property type="evidence" value="ECO:0007669"/>
    <property type="project" value="UniProtKB-UniRule"/>
</dbReference>
<evidence type="ECO:0000259" key="6">
    <source>
        <dbReference type="Pfam" id="PF13860"/>
    </source>
</evidence>
<evidence type="ECO:0000259" key="7">
    <source>
        <dbReference type="Pfam" id="PF13861"/>
    </source>
</evidence>
<evidence type="ECO:0000256" key="1">
    <source>
        <dbReference type="ARBA" id="ARBA00010577"/>
    </source>
</evidence>
<keyword evidence="8" id="KW-0966">Cell projection</keyword>
<dbReference type="InterPro" id="IPR025963">
    <property type="entry name" value="FLgD_Tudor"/>
</dbReference>
<dbReference type="InterPro" id="IPR005648">
    <property type="entry name" value="FlgD"/>
</dbReference>
<comment type="similarity">
    <text evidence="1 5">Belongs to the FlgD family.</text>
</comment>
<comment type="function">
    <text evidence="4 5">Required for flagellar hook formation. May act as a scaffolding protein.</text>
</comment>
<proteinExistence type="inferred from homology"/>
<dbReference type="Pfam" id="PF13861">
    <property type="entry name" value="FLgD_tudor"/>
    <property type="match status" value="1"/>
</dbReference>
<name>A0A4D6Y7M6_9GAMM</name>
<dbReference type="RefSeq" id="WP_158356041.1">
    <property type="nucleotide sequence ID" value="NZ_CP034870.1"/>
</dbReference>
<feature type="domain" description="FlgD/Vpr Ig-like" evidence="6">
    <location>
        <begin position="106"/>
        <end position="183"/>
    </location>
</feature>
<evidence type="ECO:0000256" key="5">
    <source>
        <dbReference type="RuleBase" id="RU362076"/>
    </source>
</evidence>
<dbReference type="Pfam" id="PF13860">
    <property type="entry name" value="FlgD_ig"/>
    <property type="match status" value="1"/>
</dbReference>
<keyword evidence="8" id="KW-0969">Cilium</keyword>
<keyword evidence="8" id="KW-0282">Flagellum</keyword>
<evidence type="ECO:0000256" key="3">
    <source>
        <dbReference type="ARBA" id="ARBA00022795"/>
    </source>
</evidence>
<evidence type="ECO:0000313" key="8">
    <source>
        <dbReference type="EMBL" id="QCI22201.1"/>
    </source>
</evidence>
<dbReference type="Gene3D" id="2.30.30.910">
    <property type="match status" value="1"/>
</dbReference>
<keyword evidence="3 5" id="KW-1005">Bacterial flagellum biogenesis</keyword>
<organism evidence="8 9">
    <name type="scientific">Buchnera aphidicola</name>
    <name type="common">Lipaphis pseudobrassicae</name>
    <dbReference type="NCBI Taxonomy" id="1258543"/>
    <lineage>
        <taxon>Bacteria</taxon>
        <taxon>Pseudomonadati</taxon>
        <taxon>Pseudomonadota</taxon>
        <taxon>Gammaproteobacteria</taxon>
        <taxon>Enterobacterales</taxon>
        <taxon>Erwiniaceae</taxon>
        <taxon>Buchnera</taxon>
    </lineage>
</organism>
<sequence length="228" mass="25376">MGTINVDSHIDNNFIEKNNNSLQNDFNPLDLQKNFLSLLIAQIKNQDPTDPIKNTELTTQLAQINTASGIERLNNTVGNFSNQINQNKNIQVSSLIGRRVMIPRNQIVHTKNTKTRLGVELIGNATSITIKIIDNNKKVLHIFEKKQDNIKPGVYNFIWDGKDLDQNNVETGKYNILVTAKNKDQNVPIQGLSEALVHSIITSSGNDPIIDLGAAGNTTLSKIREILK</sequence>